<feature type="transmembrane region" description="Helical" evidence="6">
    <location>
        <begin position="306"/>
        <end position="326"/>
    </location>
</feature>
<comment type="caution">
    <text evidence="7">The sequence shown here is derived from an EMBL/GenBank/DDBJ whole genome shotgun (WGS) entry which is preliminary data.</text>
</comment>
<dbReference type="GO" id="GO:0015658">
    <property type="term" value="F:branched-chain amino acid transmembrane transporter activity"/>
    <property type="evidence" value="ECO:0007669"/>
    <property type="project" value="InterPro"/>
</dbReference>
<comment type="subcellular location">
    <subcellularLocation>
        <location evidence="1">Cell membrane</location>
        <topology evidence="1">Multi-pass membrane protein</topology>
    </subcellularLocation>
</comment>
<dbReference type="EMBL" id="JJOA01000034">
    <property type="protein sequence ID" value="KEA55871.1"/>
    <property type="molecule type" value="Genomic_DNA"/>
</dbReference>
<evidence type="ECO:0000256" key="1">
    <source>
        <dbReference type="ARBA" id="ARBA00004651"/>
    </source>
</evidence>
<dbReference type="AlphaFoldDB" id="A0A071MHA1"/>
<organism evidence="7">
    <name type="scientific">Burkholderia cenocepacia</name>
    <dbReference type="NCBI Taxonomy" id="95486"/>
    <lineage>
        <taxon>Bacteria</taxon>
        <taxon>Pseudomonadati</taxon>
        <taxon>Pseudomonadota</taxon>
        <taxon>Betaproteobacteria</taxon>
        <taxon>Burkholderiales</taxon>
        <taxon>Burkholderiaceae</taxon>
        <taxon>Burkholderia</taxon>
        <taxon>Burkholderia cepacia complex</taxon>
    </lineage>
</organism>
<feature type="transmembrane region" description="Helical" evidence="6">
    <location>
        <begin position="101"/>
        <end position="123"/>
    </location>
</feature>
<dbReference type="OrthoDB" id="9034298at2"/>
<accession>A0A071MHA1</accession>
<dbReference type="InterPro" id="IPR001851">
    <property type="entry name" value="ABC_transp_permease"/>
</dbReference>
<dbReference type="GO" id="GO:0005886">
    <property type="term" value="C:plasma membrane"/>
    <property type="evidence" value="ECO:0007669"/>
    <property type="project" value="UniProtKB-SubCell"/>
</dbReference>
<dbReference type="CDD" id="cd06581">
    <property type="entry name" value="TM_PBP1_LivM_like"/>
    <property type="match status" value="1"/>
</dbReference>
<protein>
    <submittedName>
        <fullName evidence="7">Branched-chain amino acid ABC transporter permease</fullName>
    </submittedName>
</protein>
<name>A0A071MHA1_9BURK</name>
<sequence length="357" mass="37609">MRQPPFAHVRRWLWQPAMNSEDTFPMAAGVAIVAAALILPFCLGPYLLSTVRDALIMGLLALSYDLLWGRAGVLTLGHTTFFGLGAYGFAVTTVQFGQTPVIGFIVGLFCAMAVAGVLGYFLLFAGVRLHFFAIISMAVLIIVQQLATSWQSIAGGDTGLLGIPGLSFSLIGYTLDLSGAGRAWYAVAAVLAMLLVTTWLVCRSRYGKVLSAIATNEWRAKACGYHTSGHLLLVFVASAGLAAIAGVLMAACSGVVAPDVFSPALATEVILWVAIGGRGTLGGPVLAAVALTLLKQTVSSFSTDGWPLLLGALFLGCVLFLPNGVWPRGLITGVRRIGRNRLGRTAMQRAEHVEGGR</sequence>
<evidence type="ECO:0000313" key="7">
    <source>
        <dbReference type="EMBL" id="KEA55871.1"/>
    </source>
</evidence>
<feature type="transmembrane region" description="Helical" evidence="6">
    <location>
        <begin position="129"/>
        <end position="147"/>
    </location>
</feature>
<dbReference type="Pfam" id="PF02653">
    <property type="entry name" value="BPD_transp_2"/>
    <property type="match status" value="1"/>
</dbReference>
<proteinExistence type="predicted"/>
<feature type="transmembrane region" description="Helical" evidence="6">
    <location>
        <begin position="183"/>
        <end position="202"/>
    </location>
</feature>
<dbReference type="PANTHER" id="PTHR30482">
    <property type="entry name" value="HIGH-AFFINITY BRANCHED-CHAIN AMINO ACID TRANSPORT SYSTEM PERMEASE"/>
    <property type="match status" value="1"/>
</dbReference>
<keyword evidence="2" id="KW-1003">Cell membrane</keyword>
<evidence type="ECO:0000256" key="2">
    <source>
        <dbReference type="ARBA" id="ARBA00022475"/>
    </source>
</evidence>
<keyword evidence="3 6" id="KW-0812">Transmembrane</keyword>
<dbReference type="PANTHER" id="PTHR30482:SF17">
    <property type="entry name" value="ABC TRANSPORTER ATP-BINDING PROTEIN"/>
    <property type="match status" value="1"/>
</dbReference>
<reference evidence="7" key="1">
    <citation type="submission" date="2014-04" db="EMBL/GenBank/DDBJ databases">
        <title>In planta biocontrol of soil-borne Fusarium wilt of banana through a plant endophytic bacterium, Burkholderia cenocepacia 869T2.</title>
        <authorList>
            <person name="Ho Y.-N."/>
            <person name="Chiang H.-M."/>
            <person name="Chao C.-P."/>
            <person name="Su C.-C."/>
            <person name="Hsu H.-F."/>
            <person name="Guo C.-T."/>
            <person name="Hsieh J.-L."/>
            <person name="Huang C.-C."/>
        </authorList>
    </citation>
    <scope>NUCLEOTIDE SEQUENCE [LARGE SCALE GENOMIC DNA]</scope>
    <source>
        <strain evidence="7">869T2</strain>
    </source>
</reference>
<evidence type="ECO:0000256" key="3">
    <source>
        <dbReference type="ARBA" id="ARBA00022692"/>
    </source>
</evidence>
<feature type="transmembrane region" description="Helical" evidence="6">
    <location>
        <begin position="159"/>
        <end position="177"/>
    </location>
</feature>
<evidence type="ECO:0000256" key="5">
    <source>
        <dbReference type="ARBA" id="ARBA00023136"/>
    </source>
</evidence>
<feature type="transmembrane region" description="Helical" evidence="6">
    <location>
        <begin position="67"/>
        <end position="89"/>
    </location>
</feature>
<evidence type="ECO:0000256" key="4">
    <source>
        <dbReference type="ARBA" id="ARBA00022989"/>
    </source>
</evidence>
<dbReference type="InterPro" id="IPR043428">
    <property type="entry name" value="LivM-like"/>
</dbReference>
<feature type="transmembrane region" description="Helical" evidence="6">
    <location>
        <begin position="269"/>
        <end position="294"/>
    </location>
</feature>
<feature type="transmembrane region" description="Helical" evidence="6">
    <location>
        <begin position="231"/>
        <end position="257"/>
    </location>
</feature>
<evidence type="ECO:0000256" key="6">
    <source>
        <dbReference type="SAM" id="Phobius"/>
    </source>
</evidence>
<keyword evidence="5 6" id="KW-0472">Membrane</keyword>
<keyword evidence="4 6" id="KW-1133">Transmembrane helix</keyword>
<gene>
    <name evidence="7" type="ORF">DT99_29490</name>
</gene>
<feature type="transmembrane region" description="Helical" evidence="6">
    <location>
        <begin position="24"/>
        <end position="47"/>
    </location>
</feature>